<evidence type="ECO:0000256" key="2">
    <source>
        <dbReference type="SAM" id="SignalP"/>
    </source>
</evidence>
<dbReference type="AlphaFoldDB" id="A0A4T3F114"/>
<feature type="region of interest" description="Disordered" evidence="1">
    <location>
        <begin position="278"/>
        <end position="305"/>
    </location>
</feature>
<feature type="compositionally biased region" description="Polar residues" evidence="1">
    <location>
        <begin position="294"/>
        <end position="305"/>
    </location>
</feature>
<evidence type="ECO:0000313" key="4">
    <source>
        <dbReference type="EMBL" id="TIX50732.1"/>
    </source>
</evidence>
<keyword evidence="5" id="KW-1185">Reference proteome</keyword>
<reference evidence="4 5" key="1">
    <citation type="submission" date="2019-04" db="EMBL/GenBank/DDBJ databases">
        <title>Altererythrobacter aquimixticola sp. nov., isolated from sediment of junction between the ocean and a freshwater spring.</title>
        <authorList>
            <person name="Yoon J.-H."/>
        </authorList>
    </citation>
    <scope>NUCLEOTIDE SEQUENCE [LARGE SCALE GENOMIC DNA]</scope>
    <source>
        <strain evidence="4 5">SSKS-13</strain>
    </source>
</reference>
<dbReference type="Proteomes" id="UP000309389">
    <property type="component" value="Unassembled WGS sequence"/>
</dbReference>
<name>A0A4T3F114_9SPHN</name>
<dbReference type="Pfam" id="PF04773">
    <property type="entry name" value="FecR"/>
    <property type="match status" value="1"/>
</dbReference>
<dbReference type="PANTHER" id="PTHR38731">
    <property type="entry name" value="LIPL45-RELATED LIPOPROTEIN-RELATED"/>
    <property type="match status" value="1"/>
</dbReference>
<protein>
    <recommendedName>
        <fullName evidence="3">FecR protein domain-containing protein</fullName>
    </recommendedName>
</protein>
<gene>
    <name evidence="4" type="ORF">E5222_10830</name>
</gene>
<keyword evidence="2" id="KW-0732">Signal</keyword>
<feature type="domain" description="FecR protein" evidence="3">
    <location>
        <begin position="66"/>
        <end position="150"/>
    </location>
</feature>
<dbReference type="OrthoDB" id="9773411at2"/>
<feature type="signal peptide" evidence="2">
    <location>
        <begin position="1"/>
        <end position="28"/>
    </location>
</feature>
<accession>A0A4T3F114</accession>
<feature type="chain" id="PRO_5020239111" description="FecR protein domain-containing protein" evidence="2">
    <location>
        <begin position="29"/>
        <end position="328"/>
    </location>
</feature>
<dbReference type="InterPro" id="IPR006860">
    <property type="entry name" value="FecR"/>
</dbReference>
<dbReference type="RefSeq" id="WP_136693751.1">
    <property type="nucleotide sequence ID" value="NZ_SSHH01000002.1"/>
</dbReference>
<dbReference type="EMBL" id="SSHH01000002">
    <property type="protein sequence ID" value="TIX50732.1"/>
    <property type="molecule type" value="Genomic_DNA"/>
</dbReference>
<evidence type="ECO:0000256" key="1">
    <source>
        <dbReference type="SAM" id="MobiDB-lite"/>
    </source>
</evidence>
<sequence>MRNPGRTVTSLTIASLLASTLMATPVAAQRVEVGNAASVVGNVTLDNDQLRRPIDVERRQRIAWGDLIETGRNSQLQILLLDRSTFGIGARSEVRIDEYVYDPNEGRSVLASFFKGALRFFSGADEGENSAEVTTPAGRIGIRGTAIDMLVGGEAEDIAEDEDFVGSVRSDDDEATLVILRGPGANTLSGLTPGLAEVTGAGVTVVLDEPGLAAYIPREGAAPIGPFRISNAGLAKVQDEMAPRWARSFRDGGIPDEVVAGAAAAAVIGIILGTRRNNNDRGGDATGGNGATGSVANTGSNGNGINLSVPAPSPNEVCYDANGGVTDC</sequence>
<comment type="caution">
    <text evidence="4">The sequence shown here is derived from an EMBL/GenBank/DDBJ whole genome shotgun (WGS) entry which is preliminary data.</text>
</comment>
<dbReference type="PANTHER" id="PTHR38731:SF3">
    <property type="entry name" value="BLL6125 PROTEIN"/>
    <property type="match status" value="1"/>
</dbReference>
<evidence type="ECO:0000259" key="3">
    <source>
        <dbReference type="Pfam" id="PF04773"/>
    </source>
</evidence>
<evidence type="ECO:0000313" key="5">
    <source>
        <dbReference type="Proteomes" id="UP000309389"/>
    </source>
</evidence>
<proteinExistence type="predicted"/>
<organism evidence="4 5">
    <name type="scientific">Alteraurantiacibacter aquimixticola</name>
    <dbReference type="NCBI Taxonomy" id="2489173"/>
    <lineage>
        <taxon>Bacteria</taxon>
        <taxon>Pseudomonadati</taxon>
        <taxon>Pseudomonadota</taxon>
        <taxon>Alphaproteobacteria</taxon>
        <taxon>Sphingomonadales</taxon>
        <taxon>Erythrobacteraceae</taxon>
        <taxon>Alteraurantiacibacter</taxon>
    </lineage>
</organism>